<dbReference type="InterPro" id="IPR051522">
    <property type="entry name" value="ISC_assembly_LYR"/>
</dbReference>
<dbReference type="GeneID" id="39984040"/>
<dbReference type="Proteomes" id="UP000192257">
    <property type="component" value="Unassembled WGS sequence"/>
</dbReference>
<keyword evidence="1" id="KW-0812">Transmembrane</keyword>
<dbReference type="VEuPathDB" id="TriTrypDB:TM35_000083950"/>
<organism evidence="3 4">
    <name type="scientific">Trypanosoma theileri</name>
    <dbReference type="NCBI Taxonomy" id="67003"/>
    <lineage>
        <taxon>Eukaryota</taxon>
        <taxon>Discoba</taxon>
        <taxon>Euglenozoa</taxon>
        <taxon>Kinetoplastea</taxon>
        <taxon>Metakinetoplastina</taxon>
        <taxon>Trypanosomatida</taxon>
        <taxon>Trypanosomatidae</taxon>
        <taxon>Trypanosoma</taxon>
    </lineage>
</organism>
<feature type="transmembrane region" description="Helical" evidence="1">
    <location>
        <begin position="32"/>
        <end position="56"/>
    </location>
</feature>
<sequence>MLYLFFFSFFNILLIFLKVSVSFLVDDNNINGLILFFSFFFLFSFGKFSLSIYIYGDSVSVDKQRNKQRNIQISELKKKKKTLEMSTPVQQSMARLRTKMLFAAKLFPDYNFRSYFVRHVREQFAAMERWSVEEQQQFLRKEGSKQLNEMRRMAITNRMYASQPVFLDKRGTHHLAQAEKK</sequence>
<dbReference type="AlphaFoldDB" id="A0A1X0P0Z1"/>
<dbReference type="EMBL" id="NBCO01000008">
    <property type="protein sequence ID" value="ORC90597.1"/>
    <property type="molecule type" value="Genomic_DNA"/>
</dbReference>
<keyword evidence="1" id="KW-1133">Transmembrane helix</keyword>
<dbReference type="Pfam" id="PF05347">
    <property type="entry name" value="Complex1_LYR"/>
    <property type="match status" value="1"/>
</dbReference>
<feature type="transmembrane region" description="Helical" evidence="1">
    <location>
        <begin position="6"/>
        <end position="25"/>
    </location>
</feature>
<accession>A0A1X0P0Z1</accession>
<keyword evidence="4" id="KW-1185">Reference proteome</keyword>
<evidence type="ECO:0000256" key="1">
    <source>
        <dbReference type="SAM" id="Phobius"/>
    </source>
</evidence>
<dbReference type="OrthoDB" id="275715at2759"/>
<dbReference type="InterPro" id="IPR008011">
    <property type="entry name" value="Complex1_LYR_dom"/>
</dbReference>
<keyword evidence="1" id="KW-0472">Membrane</keyword>
<reference evidence="3 4" key="1">
    <citation type="submission" date="2017-03" db="EMBL/GenBank/DDBJ databases">
        <title>An alternative strategy for trypanosome survival in the mammalian bloodstream revealed through genome and transcriptome analysis of the ubiquitous bovine parasite Trypanosoma (Megatrypanum) theileri.</title>
        <authorList>
            <person name="Kelly S."/>
            <person name="Ivens A."/>
            <person name="Mott A."/>
            <person name="O'Neill E."/>
            <person name="Emms D."/>
            <person name="Macleod O."/>
            <person name="Voorheis P."/>
            <person name="Matthews J."/>
            <person name="Matthews K."/>
            <person name="Carrington M."/>
        </authorList>
    </citation>
    <scope>NUCLEOTIDE SEQUENCE [LARGE SCALE GENOMIC DNA]</scope>
    <source>
        <strain evidence="3">Edinburgh</strain>
    </source>
</reference>
<dbReference type="GO" id="GO:0005739">
    <property type="term" value="C:mitochondrion"/>
    <property type="evidence" value="ECO:0007669"/>
    <property type="project" value="TreeGrafter"/>
</dbReference>
<dbReference type="GO" id="GO:1990221">
    <property type="term" value="C:L-cysteine desulfurase complex"/>
    <property type="evidence" value="ECO:0007669"/>
    <property type="project" value="TreeGrafter"/>
</dbReference>
<dbReference type="GO" id="GO:0016226">
    <property type="term" value="P:iron-sulfur cluster assembly"/>
    <property type="evidence" value="ECO:0007669"/>
    <property type="project" value="TreeGrafter"/>
</dbReference>
<evidence type="ECO:0000259" key="2">
    <source>
        <dbReference type="Pfam" id="PF05347"/>
    </source>
</evidence>
<dbReference type="PANTHER" id="PTHR13166:SF7">
    <property type="entry name" value="LYR MOTIF-CONTAINING PROTEIN 4"/>
    <property type="match status" value="1"/>
</dbReference>
<comment type="caution">
    <text evidence="3">The sequence shown here is derived from an EMBL/GenBank/DDBJ whole genome shotgun (WGS) entry which is preliminary data.</text>
</comment>
<evidence type="ECO:0000313" key="4">
    <source>
        <dbReference type="Proteomes" id="UP000192257"/>
    </source>
</evidence>
<name>A0A1X0P0Z1_9TRYP</name>
<dbReference type="PANTHER" id="PTHR13166">
    <property type="entry name" value="PROTEIN C6ORF149"/>
    <property type="match status" value="1"/>
</dbReference>
<dbReference type="RefSeq" id="XP_028884663.1">
    <property type="nucleotide sequence ID" value="XM_029024260.1"/>
</dbReference>
<proteinExistence type="predicted"/>
<evidence type="ECO:0000313" key="3">
    <source>
        <dbReference type="EMBL" id="ORC90597.1"/>
    </source>
</evidence>
<feature type="domain" description="Complex 1 LYR protein" evidence="2">
    <location>
        <begin position="100"/>
        <end position="149"/>
    </location>
</feature>
<gene>
    <name evidence="3" type="ORF">TM35_000083950</name>
</gene>
<protein>
    <recommendedName>
        <fullName evidence="2">Complex 1 LYR protein domain-containing protein</fullName>
    </recommendedName>
</protein>